<protein>
    <submittedName>
        <fullName evidence="1">Uncharacterized protein</fullName>
    </submittedName>
</protein>
<organism evidence="1 2">
    <name type="scientific">Molorchus minor</name>
    <dbReference type="NCBI Taxonomy" id="1323400"/>
    <lineage>
        <taxon>Eukaryota</taxon>
        <taxon>Metazoa</taxon>
        <taxon>Ecdysozoa</taxon>
        <taxon>Arthropoda</taxon>
        <taxon>Hexapoda</taxon>
        <taxon>Insecta</taxon>
        <taxon>Pterygota</taxon>
        <taxon>Neoptera</taxon>
        <taxon>Endopterygota</taxon>
        <taxon>Coleoptera</taxon>
        <taxon>Polyphaga</taxon>
        <taxon>Cucujiformia</taxon>
        <taxon>Chrysomeloidea</taxon>
        <taxon>Cerambycidae</taxon>
        <taxon>Lamiinae</taxon>
        <taxon>Monochamini</taxon>
        <taxon>Molorchus</taxon>
    </lineage>
</organism>
<comment type="caution">
    <text evidence="1">The sequence shown here is derived from an EMBL/GenBank/DDBJ whole genome shotgun (WGS) entry which is preliminary data.</text>
</comment>
<evidence type="ECO:0000313" key="1">
    <source>
        <dbReference type="EMBL" id="KAJ8979838.1"/>
    </source>
</evidence>
<gene>
    <name evidence="1" type="ORF">NQ317_007603</name>
</gene>
<dbReference type="Proteomes" id="UP001162164">
    <property type="component" value="Unassembled WGS sequence"/>
</dbReference>
<name>A0ABQ9JQG8_9CUCU</name>
<dbReference type="EMBL" id="JAPWTJ010000309">
    <property type="protein sequence ID" value="KAJ8979838.1"/>
    <property type="molecule type" value="Genomic_DNA"/>
</dbReference>
<evidence type="ECO:0000313" key="2">
    <source>
        <dbReference type="Proteomes" id="UP001162164"/>
    </source>
</evidence>
<keyword evidence="2" id="KW-1185">Reference proteome</keyword>
<sequence>MDMVNYLILTHSFYTGQQLKAYKSLQVYKYYEARFVKEVLAKKVHENAFVVVDKPQPAAVQVAIAGNGGTTLEKI</sequence>
<proteinExistence type="predicted"/>
<accession>A0ABQ9JQG8</accession>
<reference evidence="1" key="1">
    <citation type="journal article" date="2023" name="Insect Mol. Biol.">
        <title>Genome sequencing provides insights into the evolution of gene families encoding plant cell wall-degrading enzymes in longhorned beetles.</title>
        <authorList>
            <person name="Shin N.R."/>
            <person name="Okamura Y."/>
            <person name="Kirsch R."/>
            <person name="Pauchet Y."/>
        </authorList>
    </citation>
    <scope>NUCLEOTIDE SEQUENCE</scope>
    <source>
        <strain evidence="1">MMC_N1</strain>
    </source>
</reference>